<dbReference type="EMBL" id="JAUEII010000107">
    <property type="protein sequence ID" value="MDN0051310.1"/>
    <property type="molecule type" value="Genomic_DNA"/>
</dbReference>
<accession>A0ABT7XB56</accession>
<name>A0ABT7XB56_9BACE</name>
<reference evidence="1" key="1">
    <citation type="submission" date="2023-06" db="EMBL/GenBank/DDBJ databases">
        <authorList>
            <person name="Zeman M."/>
            <person name="Kubasova T."/>
            <person name="Jahodarova E."/>
            <person name="Nykrynova M."/>
            <person name="Rychlik I."/>
        </authorList>
    </citation>
    <scope>NUCLEOTIDE SEQUENCE</scope>
    <source>
        <strain evidence="1">84_SSukc20</strain>
    </source>
</reference>
<evidence type="ECO:0000313" key="2">
    <source>
        <dbReference type="Proteomes" id="UP001167871"/>
    </source>
</evidence>
<reference evidence="1" key="2">
    <citation type="submission" date="2024-05" db="EMBL/GenBank/DDBJ databases">
        <title>Identification and characterization of horizontal gene transfer across gut microbiota members of farm animals based on homology search.</title>
        <authorList>
            <person name="Schwarzerova J."/>
            <person name="Nykrynova M."/>
            <person name="Jureckova K."/>
            <person name="Cejkova D."/>
            <person name="Rychlik I."/>
        </authorList>
    </citation>
    <scope>NUCLEOTIDE SEQUENCE</scope>
    <source>
        <strain evidence="1">84_SSukc20</strain>
    </source>
</reference>
<dbReference type="Proteomes" id="UP001167871">
    <property type="component" value="Unassembled WGS sequence"/>
</dbReference>
<organism evidence="1 2">
    <name type="scientific">Bacteroides gallinaceum</name>
    <dbReference type="NCBI Taxonomy" id="1462571"/>
    <lineage>
        <taxon>Bacteria</taxon>
        <taxon>Pseudomonadati</taxon>
        <taxon>Bacteroidota</taxon>
        <taxon>Bacteroidia</taxon>
        <taxon>Bacteroidales</taxon>
        <taxon>Bacteroidaceae</taxon>
        <taxon>Bacteroides</taxon>
    </lineage>
</organism>
<evidence type="ECO:0000313" key="1">
    <source>
        <dbReference type="EMBL" id="MDN0051310.1"/>
    </source>
</evidence>
<keyword evidence="2" id="KW-1185">Reference proteome</keyword>
<sequence length="143" mass="16761">MDLTKQYIYKNEQTDNVSLHESCIKRIDFNCIETIFHVDWSQGYGDFLIKCSYPESVEYNFTTINEYLSQNTVLNHLEITDFSYLKDKNGYTIQIDFDNYPVGYIRMHCLEFSFECPSLPICIGGNGHRIPWDPIKTEDSLDS</sequence>
<proteinExistence type="predicted"/>
<comment type="caution">
    <text evidence="1">The sequence shown here is derived from an EMBL/GenBank/DDBJ whole genome shotgun (WGS) entry which is preliminary data.</text>
</comment>
<dbReference type="RefSeq" id="WP_301935315.1">
    <property type="nucleotide sequence ID" value="NZ_JAUEII010000107.1"/>
</dbReference>
<gene>
    <name evidence="1" type="ORF">QVO10_18410</name>
</gene>
<protein>
    <submittedName>
        <fullName evidence="1">Uncharacterized protein</fullName>
    </submittedName>
</protein>